<dbReference type="Proteomes" id="UP001431572">
    <property type="component" value="Chromosome 1"/>
</dbReference>
<dbReference type="Pfam" id="PF13671">
    <property type="entry name" value="AAA_33"/>
    <property type="match status" value="1"/>
</dbReference>
<keyword evidence="2" id="KW-0067">ATP-binding</keyword>
<dbReference type="Gene3D" id="3.40.50.300">
    <property type="entry name" value="P-loop containing nucleotide triphosphate hydrolases"/>
    <property type="match status" value="1"/>
</dbReference>
<evidence type="ECO:0000313" key="1">
    <source>
        <dbReference type="EMBL" id="NWJ44282.1"/>
    </source>
</evidence>
<keyword evidence="2" id="KW-0547">Nucleotide-binding</keyword>
<dbReference type="Proteomes" id="UP000521676">
    <property type="component" value="Unassembled WGS sequence"/>
</dbReference>
<dbReference type="PANTHER" id="PTHR37807:SF3">
    <property type="entry name" value="OS07G0160300 PROTEIN"/>
    <property type="match status" value="1"/>
</dbReference>
<proteinExistence type="predicted"/>
<dbReference type="EMBL" id="JACATZ010000001">
    <property type="protein sequence ID" value="NWJ44282.1"/>
    <property type="molecule type" value="Genomic_DNA"/>
</dbReference>
<evidence type="ECO:0000313" key="4">
    <source>
        <dbReference type="Proteomes" id="UP001431572"/>
    </source>
</evidence>
<name>A0A8T7LVT5_9CHLR</name>
<gene>
    <name evidence="1" type="ORF">HXX08_00240</name>
    <name evidence="2" type="ORF">OZ401_001967</name>
</gene>
<keyword evidence="4" id="KW-1185">Reference proteome</keyword>
<dbReference type="RefSeq" id="WP_341468058.1">
    <property type="nucleotide sequence ID" value="NZ_CP128399.1"/>
</dbReference>
<dbReference type="SUPFAM" id="SSF52540">
    <property type="entry name" value="P-loop containing nucleoside triphosphate hydrolases"/>
    <property type="match status" value="1"/>
</dbReference>
<dbReference type="PANTHER" id="PTHR37807">
    <property type="entry name" value="OS07G0160300 PROTEIN"/>
    <property type="match status" value="1"/>
</dbReference>
<evidence type="ECO:0000313" key="3">
    <source>
        <dbReference type="Proteomes" id="UP000521676"/>
    </source>
</evidence>
<dbReference type="EMBL" id="CP128399">
    <property type="protein sequence ID" value="WJW66177.1"/>
    <property type="molecule type" value="Genomic_DNA"/>
</dbReference>
<dbReference type="GO" id="GO:0005524">
    <property type="term" value="F:ATP binding"/>
    <property type="evidence" value="ECO:0007669"/>
    <property type="project" value="UniProtKB-KW"/>
</dbReference>
<sequence length="201" mass="22613">MEKFGSAQAKRPATGQPVIIIVSGPPASGKTNLALKIAEHFTLPYFNKDSIKEILFDKLGWSDIAWSRKLNLASMEILYQIAGAQLVAKCNHILECNFKPEFDTSRFLDLQKQYDCKYIQIQCIADGVVLLERFRQRAQAGIRHPGHVDHEIESYLEPLLLRGRQGNLEIGGSLLEVDTTDFSKINYQALFDFISSQLAIA</sequence>
<reference evidence="1 3" key="1">
    <citation type="submission" date="2020-06" db="EMBL/GenBank/DDBJ databases">
        <title>Anoxygenic phototrophic Chloroflexota member uses a Type I reaction center.</title>
        <authorList>
            <person name="Tsuji J.M."/>
            <person name="Shaw N.A."/>
            <person name="Nagashima S."/>
            <person name="Venkiteswaran J."/>
            <person name="Schiff S.L."/>
            <person name="Hanada S."/>
            <person name="Tank M."/>
            <person name="Neufeld J.D."/>
        </authorList>
    </citation>
    <scope>NUCLEOTIDE SEQUENCE [LARGE SCALE GENOMIC DNA]</scope>
    <source>
        <strain evidence="1">L227-S17</strain>
    </source>
</reference>
<reference evidence="2" key="2">
    <citation type="journal article" date="2024" name="Nature">
        <title>Anoxygenic phototroph of the Chloroflexota uses a type I reaction centre.</title>
        <authorList>
            <person name="Tsuji J.M."/>
            <person name="Shaw N.A."/>
            <person name="Nagashima S."/>
            <person name="Venkiteswaran J.J."/>
            <person name="Schiff S.L."/>
            <person name="Watanabe T."/>
            <person name="Fukui M."/>
            <person name="Hanada S."/>
            <person name="Tank M."/>
            <person name="Neufeld J.D."/>
        </authorList>
    </citation>
    <scope>NUCLEOTIDE SEQUENCE</scope>
    <source>
        <strain evidence="2">L227-S17</strain>
    </source>
</reference>
<protein>
    <submittedName>
        <fullName evidence="2">ATP-binding protein</fullName>
    </submittedName>
</protein>
<organism evidence="1 3">
    <name type="scientific">Candidatus Chlorohelix allophototropha</name>
    <dbReference type="NCBI Taxonomy" id="3003348"/>
    <lineage>
        <taxon>Bacteria</taxon>
        <taxon>Bacillati</taxon>
        <taxon>Chloroflexota</taxon>
        <taxon>Chloroflexia</taxon>
        <taxon>Candidatus Chloroheliales</taxon>
        <taxon>Candidatus Chloroheliaceae</taxon>
        <taxon>Candidatus Chlorohelix</taxon>
    </lineage>
</organism>
<dbReference type="AlphaFoldDB" id="A0A8T7LVT5"/>
<accession>A0A8T7LVT5</accession>
<evidence type="ECO:0000313" key="2">
    <source>
        <dbReference type="EMBL" id="WJW66177.1"/>
    </source>
</evidence>
<dbReference type="InterPro" id="IPR027417">
    <property type="entry name" value="P-loop_NTPase"/>
</dbReference>